<dbReference type="Proteomes" id="UP000439113">
    <property type="component" value="Unassembled WGS sequence"/>
</dbReference>
<feature type="signal peptide" evidence="1">
    <location>
        <begin position="1"/>
        <end position="29"/>
    </location>
</feature>
<proteinExistence type="predicted"/>
<accession>A0A6N8DRK7</accession>
<reference evidence="2 3" key="1">
    <citation type="submission" date="2019-11" db="EMBL/GenBank/DDBJ databases">
        <title>Whole-genome sequence of a Rhodoblastus acidophilus DSM 142.</title>
        <authorList>
            <person name="Kyndt J.A."/>
            <person name="Meyer T.E."/>
        </authorList>
    </citation>
    <scope>NUCLEOTIDE SEQUENCE [LARGE SCALE GENOMIC DNA]</scope>
    <source>
        <strain evidence="2 3">DSM 142</strain>
    </source>
</reference>
<evidence type="ECO:0000313" key="3">
    <source>
        <dbReference type="Proteomes" id="UP000439113"/>
    </source>
</evidence>
<evidence type="ECO:0000256" key="1">
    <source>
        <dbReference type="SAM" id="SignalP"/>
    </source>
</evidence>
<sequence length="363" mass="38791">MIKLDRREVLKSSIAAAAAATMLPLPASAAHPGVTVGAIRWDAWYAGPASLNAPQAQSNLSPQRYQSRAPACATVINDHTISLDSCVSQSAIDAEITAAHGAGLDYWAYDWYGTTRAIQNAWRFHQTSSIKNQMNWCHLWSSYTNFHLEIQSSMADVMSRLAQSNYQRVISGRPLVCLLADSYAVVDLAADITAFRAACGTAGVGNPYIVLVSHPVPIDGVLAATGADALGFYATNSSPIAEQPYSGLVALVEQTWQTRADSGQASIPTAMTGWDHRPMVERPNAAGGPQTAWRGWLDYVVAGTPSEIAAHVGRMLQFLRDHPTECPAQTGLVYSWNEHSEGGSTLNPSLGGRAILDAVAGVL</sequence>
<feature type="chain" id="PRO_5026693961" evidence="1">
    <location>
        <begin position="30"/>
        <end position="363"/>
    </location>
</feature>
<name>A0A6N8DRK7_RHOAC</name>
<dbReference type="PROSITE" id="PS51318">
    <property type="entry name" value="TAT"/>
    <property type="match status" value="1"/>
</dbReference>
<dbReference type="Gene3D" id="3.20.20.80">
    <property type="entry name" value="Glycosidases"/>
    <property type="match status" value="1"/>
</dbReference>
<protein>
    <submittedName>
        <fullName evidence="2">Uncharacterized protein</fullName>
    </submittedName>
</protein>
<dbReference type="OrthoDB" id="9816424at2"/>
<keyword evidence="1" id="KW-0732">Signal</keyword>
<dbReference type="EMBL" id="WNKS01000025">
    <property type="protein sequence ID" value="MTV33047.1"/>
    <property type="molecule type" value="Genomic_DNA"/>
</dbReference>
<dbReference type="InterPro" id="IPR006311">
    <property type="entry name" value="TAT_signal"/>
</dbReference>
<comment type="caution">
    <text evidence="2">The sequence shown here is derived from an EMBL/GenBank/DDBJ whole genome shotgun (WGS) entry which is preliminary data.</text>
</comment>
<gene>
    <name evidence="2" type="ORF">GJ654_18870</name>
</gene>
<dbReference type="AlphaFoldDB" id="A0A6N8DRK7"/>
<evidence type="ECO:0000313" key="2">
    <source>
        <dbReference type="EMBL" id="MTV33047.1"/>
    </source>
</evidence>
<dbReference type="RefSeq" id="WP_155447728.1">
    <property type="nucleotide sequence ID" value="NZ_JAOQNR010000024.1"/>
</dbReference>
<organism evidence="2 3">
    <name type="scientific">Rhodoblastus acidophilus</name>
    <name type="common">Rhodopseudomonas acidophila</name>
    <dbReference type="NCBI Taxonomy" id="1074"/>
    <lineage>
        <taxon>Bacteria</taxon>
        <taxon>Pseudomonadati</taxon>
        <taxon>Pseudomonadota</taxon>
        <taxon>Alphaproteobacteria</taxon>
        <taxon>Hyphomicrobiales</taxon>
        <taxon>Rhodoblastaceae</taxon>
        <taxon>Rhodoblastus</taxon>
    </lineage>
</organism>